<comment type="caution">
    <text evidence="2">The sequence shown here is derived from an EMBL/GenBank/DDBJ whole genome shotgun (WGS) entry which is preliminary data.</text>
</comment>
<dbReference type="EMBL" id="JASCZI010181332">
    <property type="protein sequence ID" value="MED6182018.1"/>
    <property type="molecule type" value="Genomic_DNA"/>
</dbReference>
<feature type="compositionally biased region" description="Basic and acidic residues" evidence="1">
    <location>
        <begin position="108"/>
        <end position="126"/>
    </location>
</feature>
<proteinExistence type="predicted"/>
<feature type="compositionally biased region" description="Acidic residues" evidence="1">
    <location>
        <begin position="127"/>
        <end position="138"/>
    </location>
</feature>
<sequence length="214" mass="24510">MGSGVIYYLYEKCEKFEDYDMKADAELRTFKIKRYHFDDESFVHPLHSVRFDPDRSYEIPIEALMADKPLSSSRDGKSSTRRVASKKLRMPKNWELILSSEGWMCKGDDKEKEIGGMEPSVGKKDTIEEDPEEEDPEEEVHASSPLPMDIDATEDYRRFIEDLDCRPEYSLIRSGHTSVLDSPEDASDRQSDGHNTSSYDLSGVWQPPSLSPSL</sequence>
<protein>
    <submittedName>
        <fullName evidence="2">Uncharacterized protein</fullName>
    </submittedName>
</protein>
<evidence type="ECO:0000256" key="1">
    <source>
        <dbReference type="SAM" id="MobiDB-lite"/>
    </source>
</evidence>
<reference evidence="2 3" key="1">
    <citation type="journal article" date="2023" name="Plants (Basel)">
        <title>Bridging the Gap: Combining Genomics and Transcriptomics Approaches to Understand Stylosanthes scabra, an Orphan Legume from the Brazilian Caatinga.</title>
        <authorList>
            <person name="Ferreira-Neto J.R.C."/>
            <person name="da Silva M.D."/>
            <person name="Binneck E."/>
            <person name="de Melo N.F."/>
            <person name="da Silva R.H."/>
            <person name="de Melo A.L.T.M."/>
            <person name="Pandolfi V."/>
            <person name="Bustamante F.O."/>
            <person name="Brasileiro-Vidal A.C."/>
            <person name="Benko-Iseppon A.M."/>
        </authorList>
    </citation>
    <scope>NUCLEOTIDE SEQUENCE [LARGE SCALE GENOMIC DNA]</scope>
    <source>
        <tissue evidence="2">Leaves</tissue>
    </source>
</reference>
<feature type="region of interest" description="Disordered" evidence="1">
    <location>
        <begin position="173"/>
        <end position="214"/>
    </location>
</feature>
<evidence type="ECO:0000313" key="2">
    <source>
        <dbReference type="EMBL" id="MED6182018.1"/>
    </source>
</evidence>
<feature type="region of interest" description="Disordered" evidence="1">
    <location>
        <begin position="108"/>
        <end position="153"/>
    </location>
</feature>
<dbReference type="Proteomes" id="UP001341840">
    <property type="component" value="Unassembled WGS sequence"/>
</dbReference>
<name>A0ABU6WCX2_9FABA</name>
<evidence type="ECO:0000313" key="3">
    <source>
        <dbReference type="Proteomes" id="UP001341840"/>
    </source>
</evidence>
<keyword evidence="3" id="KW-1185">Reference proteome</keyword>
<accession>A0ABU6WCX2</accession>
<organism evidence="2 3">
    <name type="scientific">Stylosanthes scabra</name>
    <dbReference type="NCBI Taxonomy" id="79078"/>
    <lineage>
        <taxon>Eukaryota</taxon>
        <taxon>Viridiplantae</taxon>
        <taxon>Streptophyta</taxon>
        <taxon>Embryophyta</taxon>
        <taxon>Tracheophyta</taxon>
        <taxon>Spermatophyta</taxon>
        <taxon>Magnoliopsida</taxon>
        <taxon>eudicotyledons</taxon>
        <taxon>Gunneridae</taxon>
        <taxon>Pentapetalae</taxon>
        <taxon>rosids</taxon>
        <taxon>fabids</taxon>
        <taxon>Fabales</taxon>
        <taxon>Fabaceae</taxon>
        <taxon>Papilionoideae</taxon>
        <taxon>50 kb inversion clade</taxon>
        <taxon>dalbergioids sensu lato</taxon>
        <taxon>Dalbergieae</taxon>
        <taxon>Pterocarpus clade</taxon>
        <taxon>Stylosanthes</taxon>
    </lineage>
</organism>
<gene>
    <name evidence="2" type="ORF">PIB30_024805</name>
</gene>